<accession>A0ABD3N3C8</accession>
<evidence type="ECO:0000313" key="1">
    <source>
        <dbReference type="EMBL" id="KAL3770644.1"/>
    </source>
</evidence>
<comment type="caution">
    <text evidence="1">The sequence shown here is derived from an EMBL/GenBank/DDBJ whole genome shotgun (WGS) entry which is preliminary data.</text>
</comment>
<organism evidence="1 2">
    <name type="scientific">Discostella pseudostelligera</name>
    <dbReference type="NCBI Taxonomy" id="259834"/>
    <lineage>
        <taxon>Eukaryota</taxon>
        <taxon>Sar</taxon>
        <taxon>Stramenopiles</taxon>
        <taxon>Ochrophyta</taxon>
        <taxon>Bacillariophyta</taxon>
        <taxon>Coscinodiscophyceae</taxon>
        <taxon>Thalassiosirophycidae</taxon>
        <taxon>Stephanodiscales</taxon>
        <taxon>Stephanodiscaceae</taxon>
        <taxon>Discostella</taxon>
    </lineage>
</organism>
<keyword evidence="2" id="KW-1185">Reference proteome</keyword>
<dbReference type="EMBL" id="JALLBG020000038">
    <property type="protein sequence ID" value="KAL3770644.1"/>
    <property type="molecule type" value="Genomic_DNA"/>
</dbReference>
<sequence length="192" mass="21505">MQDIAYHFSASPSKGDADAWTPLSPLLGTDDCLPNRSLGSFLWISWPQKLTTERTPTQVFGVPLHLIAMNAHIFTHKFGPHHHEECVEDIQRTLTLDGNQTTIKSSTKFHHLRRLPRRIELLGSASKLFTCLHGIGGTTLLQYLIPFLTKRFFELIRGDGNFIRSQNSGLARNGIVVLINQLLLINGLAINV</sequence>
<reference evidence="1 2" key="1">
    <citation type="submission" date="2024-10" db="EMBL/GenBank/DDBJ databases">
        <title>Updated reference genomes for cyclostephanoid diatoms.</title>
        <authorList>
            <person name="Roberts W.R."/>
            <person name="Alverson A.J."/>
        </authorList>
    </citation>
    <scope>NUCLEOTIDE SEQUENCE [LARGE SCALE GENOMIC DNA]</scope>
    <source>
        <strain evidence="1 2">AJA232-27</strain>
    </source>
</reference>
<gene>
    <name evidence="1" type="ORF">ACHAWU_004343</name>
</gene>
<name>A0ABD3N3C8_9STRA</name>
<dbReference type="Proteomes" id="UP001530293">
    <property type="component" value="Unassembled WGS sequence"/>
</dbReference>
<evidence type="ECO:0000313" key="2">
    <source>
        <dbReference type="Proteomes" id="UP001530293"/>
    </source>
</evidence>
<proteinExistence type="predicted"/>
<protein>
    <submittedName>
        <fullName evidence="1">Uncharacterized protein</fullName>
    </submittedName>
</protein>
<dbReference type="AlphaFoldDB" id="A0ABD3N3C8"/>